<keyword evidence="2" id="KW-1185">Reference proteome</keyword>
<evidence type="ECO:0000313" key="1">
    <source>
        <dbReference type="EMBL" id="KAH6924649.1"/>
    </source>
</evidence>
<evidence type="ECO:0000313" key="2">
    <source>
        <dbReference type="Proteomes" id="UP000821845"/>
    </source>
</evidence>
<comment type="caution">
    <text evidence="1">The sequence shown here is derived from an EMBL/GenBank/DDBJ whole genome shotgun (WGS) entry which is preliminary data.</text>
</comment>
<gene>
    <name evidence="1" type="ORF">HPB50_021790</name>
</gene>
<accession>A0ACB7RT73</accession>
<reference evidence="1" key="1">
    <citation type="submission" date="2020-05" db="EMBL/GenBank/DDBJ databases">
        <title>Large-scale comparative analyses of tick genomes elucidate their genetic diversity and vector capacities.</title>
        <authorList>
            <person name="Jia N."/>
            <person name="Wang J."/>
            <person name="Shi W."/>
            <person name="Du L."/>
            <person name="Sun Y."/>
            <person name="Zhan W."/>
            <person name="Jiang J."/>
            <person name="Wang Q."/>
            <person name="Zhang B."/>
            <person name="Ji P."/>
            <person name="Sakyi L.B."/>
            <person name="Cui X."/>
            <person name="Yuan T."/>
            <person name="Jiang B."/>
            <person name="Yang W."/>
            <person name="Lam T.T.-Y."/>
            <person name="Chang Q."/>
            <person name="Ding S."/>
            <person name="Wang X."/>
            <person name="Zhu J."/>
            <person name="Ruan X."/>
            <person name="Zhao L."/>
            <person name="Wei J."/>
            <person name="Que T."/>
            <person name="Du C."/>
            <person name="Cheng J."/>
            <person name="Dai P."/>
            <person name="Han X."/>
            <person name="Huang E."/>
            <person name="Gao Y."/>
            <person name="Liu J."/>
            <person name="Shao H."/>
            <person name="Ye R."/>
            <person name="Li L."/>
            <person name="Wei W."/>
            <person name="Wang X."/>
            <person name="Wang C."/>
            <person name="Yang T."/>
            <person name="Huo Q."/>
            <person name="Li W."/>
            <person name="Guo W."/>
            <person name="Chen H."/>
            <person name="Zhou L."/>
            <person name="Ni X."/>
            <person name="Tian J."/>
            <person name="Zhou Y."/>
            <person name="Sheng Y."/>
            <person name="Liu T."/>
            <person name="Pan Y."/>
            <person name="Xia L."/>
            <person name="Li J."/>
            <person name="Zhao F."/>
            <person name="Cao W."/>
        </authorList>
    </citation>
    <scope>NUCLEOTIDE SEQUENCE</scope>
    <source>
        <strain evidence="1">Hyas-2018</strain>
    </source>
</reference>
<proteinExistence type="predicted"/>
<sequence length="1085" mass="120880">MTSLLTYFPFADTGVHYDTFYALANDTRFVSVFAVLSDSAWGVVMTVLSVVTCALVLTSLNYTEMANTFFQSTSREATFLIASLLATSTPEPQHRRRAWTRRALYGCWMVTIFSLSVYIRSQMTALVTAVLPADHLDTLEELEEAIDAGKVAPVVAQGTWNFANLEAGTNHSYSLLRKLSTVCKRKPGGQLVTPTTVDCLLSAARHDRVCYSRVHPRCVVQSIAPEIQPFQEPMTMMLDGNPARHGFSYLPALRRLLLAVREGSLVRPRYVACDPRQTASNELSVEYVRDDDDLNEEMSLYTKISPPAKISVLGRCKLGIASAFIYSDRSRSPVFFTASDILDRGTLVDVFWRPGQRAFTTEDILVGCLYTFFSEESSRKNTKQRQSYCDSLQNKSLRSFLTHMNVSLIYAYHSSVLYATSLAIGGKLDLMLTLTSLDDIIVDVFSFADTGVHYDTFYAVANDTRSVSVFAVLSDSAWGVVMTVLSVVTFALVLTSLNYTEMPNTFFQSTSREATFLIASLLATSTPEPQHRRRPWTRRALYGCWVVTIFSLSVYIRSQMTALVTAVLPADHLDTLEELEEAIDAGKVAPVVAEGTWNSGNLEAGTNHSYSLLRKLSTVYKRKPRGQLVTPTTVDCLLSAARPDRVCYSPVHPRCAVQSIAPEIQPFQEPMTMMLDGNPARHGFSYLPALRRLLLAAREGSLVRPRYVACDPLQTASNELSVEYDFTQYTPDMRTSLILCATFSLLLWRVWPYLTPLSQLGRILGSTWIALTLSYHLSRLVWTRLFVAKISGDGKAVLITGCDTGFGNRLAKRLSRRGFLVFAGCLNGDSAGAEELKGLSNVKVLQLDVTKQAQVDEALEAVKEHLGNRELWSVVANAGIGSFGLLEWMTMETLANIFDVNVFGGLRVIKKFMPMLRKSGGRVVAIASPFGHFTSPMIVPYCMSKHAMVSMMDGLRMECQGSGVDFVIVEPSAYPTPIYEVGGSPMDRVMREFRQQEPEAIADYTHQDVEDWIKVVRKNFEAIMRADPEGGVNVMERAVRETFPEAIYTSPWGLDTPCVHFMTQLPRDITDLAFMLVRKVQLSLK</sequence>
<protein>
    <submittedName>
        <fullName evidence="1">Uncharacterized protein</fullName>
    </submittedName>
</protein>
<name>A0ACB7RT73_HYAAI</name>
<organism evidence="1 2">
    <name type="scientific">Hyalomma asiaticum</name>
    <name type="common">Tick</name>
    <dbReference type="NCBI Taxonomy" id="266040"/>
    <lineage>
        <taxon>Eukaryota</taxon>
        <taxon>Metazoa</taxon>
        <taxon>Ecdysozoa</taxon>
        <taxon>Arthropoda</taxon>
        <taxon>Chelicerata</taxon>
        <taxon>Arachnida</taxon>
        <taxon>Acari</taxon>
        <taxon>Parasitiformes</taxon>
        <taxon>Ixodida</taxon>
        <taxon>Ixodoidea</taxon>
        <taxon>Ixodidae</taxon>
        <taxon>Hyalomminae</taxon>
        <taxon>Hyalomma</taxon>
    </lineage>
</organism>
<dbReference type="EMBL" id="CM023488">
    <property type="protein sequence ID" value="KAH6924649.1"/>
    <property type="molecule type" value="Genomic_DNA"/>
</dbReference>
<dbReference type="Proteomes" id="UP000821845">
    <property type="component" value="Chromosome 8"/>
</dbReference>